<evidence type="ECO:0000313" key="2">
    <source>
        <dbReference type="EMBL" id="RMX81772.1"/>
    </source>
</evidence>
<feature type="domain" description="BTB" evidence="1">
    <location>
        <begin position="38"/>
        <end position="105"/>
    </location>
</feature>
<reference evidence="6 7" key="1">
    <citation type="journal article" date="2018" name="BMC Genomics">
        <title>Genomic evidence for intraspecific hybridization in a clonal and extremely halotolerant yeast.</title>
        <authorList>
            <person name="Gostincar C."/>
            <person name="Stajich J.E."/>
            <person name="Zupancic J."/>
            <person name="Zalar P."/>
            <person name="Gunde-Cimerman N."/>
        </authorList>
    </citation>
    <scope>NUCLEOTIDE SEQUENCE [LARGE SCALE GENOMIC DNA]</scope>
    <source>
        <strain evidence="5 7">EXF-6651</strain>
        <strain evidence="3 9">EXF-6654</strain>
        <strain evidence="2 8">EXF-6656</strain>
        <strain evidence="4 6">EXF-6669</strain>
    </source>
</reference>
<gene>
    <name evidence="5" type="ORF">D0866_11481</name>
    <name evidence="4" type="ORF">D0867_05029</name>
    <name evidence="3" type="ORF">D0868_12427</name>
    <name evidence="2" type="ORF">D0869_06563</name>
</gene>
<protein>
    <recommendedName>
        <fullName evidence="1">BTB domain-containing protein</fullName>
    </recommendedName>
</protein>
<evidence type="ECO:0000313" key="8">
    <source>
        <dbReference type="Proteomes" id="UP000281245"/>
    </source>
</evidence>
<dbReference type="PANTHER" id="PTHR47843:SF5">
    <property type="entry name" value="BTB_POZ DOMAIN PROTEIN"/>
    <property type="match status" value="1"/>
</dbReference>
<dbReference type="Pfam" id="PF00651">
    <property type="entry name" value="BTB"/>
    <property type="match status" value="1"/>
</dbReference>
<evidence type="ECO:0000313" key="5">
    <source>
        <dbReference type="EMBL" id="RMY24106.1"/>
    </source>
</evidence>
<dbReference type="EMBL" id="QWIM01001567">
    <property type="protein sequence ID" value="RMY24106.1"/>
    <property type="molecule type" value="Genomic_DNA"/>
</dbReference>
<dbReference type="Gene3D" id="3.30.710.10">
    <property type="entry name" value="Potassium Channel Kv1.1, Chain A"/>
    <property type="match status" value="1"/>
</dbReference>
<dbReference type="OrthoDB" id="6359816at2759"/>
<evidence type="ECO:0000313" key="9">
    <source>
        <dbReference type="Proteomes" id="UP000282582"/>
    </source>
</evidence>
<evidence type="ECO:0000313" key="3">
    <source>
        <dbReference type="EMBL" id="RMX94203.1"/>
    </source>
</evidence>
<name>A0A3M6XTU0_HORWE</name>
<dbReference type="InterPro" id="IPR000210">
    <property type="entry name" value="BTB/POZ_dom"/>
</dbReference>
<sequence>MVDADNAQKSSPGGFVTPEPLAPLLNGLKRAFDSSDHTDFTIICQGRQWKAHKVVLCAQSEWFKKSCAECWKEGQEGAITFTEDEPDVIEAMLHWFYEFDYGTSQDIKWPLVLDVKVYAVAGKYLLPNLQRLAAAKFEQRAEKEWQSEDFAEAITEVYDGPLESSILRATIAQIVTKHRMELFYPGEGSKRFISMAGKFPKFGRDMLVMWCLFEHGDEWAKYNCPKCGACWAIEKKSRGTVLGCPKGCHSNRESTWWDRFEQA</sequence>
<dbReference type="Proteomes" id="UP000271337">
    <property type="component" value="Unassembled WGS sequence"/>
</dbReference>
<dbReference type="Proteomes" id="UP000282582">
    <property type="component" value="Unassembled WGS sequence"/>
</dbReference>
<dbReference type="Proteomes" id="UP000276864">
    <property type="component" value="Unassembled WGS sequence"/>
</dbReference>
<evidence type="ECO:0000313" key="7">
    <source>
        <dbReference type="Proteomes" id="UP000276864"/>
    </source>
</evidence>
<comment type="caution">
    <text evidence="3">The sequence shown here is derived from an EMBL/GenBank/DDBJ whole genome shotgun (WGS) entry which is preliminary data.</text>
</comment>
<dbReference type="EMBL" id="QWIL01000434">
    <property type="protein sequence ID" value="RMY18904.1"/>
    <property type="molecule type" value="Genomic_DNA"/>
</dbReference>
<dbReference type="VEuPathDB" id="FungiDB:BTJ68_04479"/>
<evidence type="ECO:0000313" key="6">
    <source>
        <dbReference type="Proteomes" id="UP000271337"/>
    </source>
</evidence>
<evidence type="ECO:0000313" key="4">
    <source>
        <dbReference type="EMBL" id="RMY18904.1"/>
    </source>
</evidence>
<dbReference type="CDD" id="cd18186">
    <property type="entry name" value="BTB_POZ_ZBTB_KLHL-like"/>
    <property type="match status" value="1"/>
</dbReference>
<dbReference type="InterPro" id="IPR011333">
    <property type="entry name" value="SKP1/BTB/POZ_sf"/>
</dbReference>
<dbReference type="PANTHER" id="PTHR47843">
    <property type="entry name" value="BTB DOMAIN-CONTAINING PROTEIN-RELATED"/>
    <property type="match status" value="1"/>
</dbReference>
<dbReference type="EMBL" id="QWIK01001508">
    <property type="protein sequence ID" value="RMX94203.1"/>
    <property type="molecule type" value="Genomic_DNA"/>
</dbReference>
<dbReference type="AlphaFoldDB" id="A0A3M6XTU0"/>
<dbReference type="Proteomes" id="UP000281245">
    <property type="component" value="Unassembled WGS sequence"/>
</dbReference>
<proteinExistence type="predicted"/>
<dbReference type="SMART" id="SM00225">
    <property type="entry name" value="BTB"/>
    <property type="match status" value="1"/>
</dbReference>
<organism evidence="3 9">
    <name type="scientific">Hortaea werneckii</name>
    <name type="common">Black yeast</name>
    <name type="synonym">Cladosporium werneckii</name>
    <dbReference type="NCBI Taxonomy" id="91943"/>
    <lineage>
        <taxon>Eukaryota</taxon>
        <taxon>Fungi</taxon>
        <taxon>Dikarya</taxon>
        <taxon>Ascomycota</taxon>
        <taxon>Pezizomycotina</taxon>
        <taxon>Dothideomycetes</taxon>
        <taxon>Dothideomycetidae</taxon>
        <taxon>Mycosphaerellales</taxon>
        <taxon>Teratosphaeriaceae</taxon>
        <taxon>Hortaea</taxon>
    </lineage>
</organism>
<accession>A0A3M6XTU0</accession>
<dbReference type="SUPFAM" id="SSF54695">
    <property type="entry name" value="POZ domain"/>
    <property type="match status" value="1"/>
</dbReference>
<dbReference type="PROSITE" id="PS50097">
    <property type="entry name" value="BTB"/>
    <property type="match status" value="1"/>
</dbReference>
<evidence type="ECO:0000259" key="1">
    <source>
        <dbReference type="PROSITE" id="PS50097"/>
    </source>
</evidence>
<dbReference type="EMBL" id="QWIJ01000487">
    <property type="protein sequence ID" value="RMX81772.1"/>
    <property type="molecule type" value="Genomic_DNA"/>
</dbReference>